<dbReference type="GO" id="GO:0008270">
    <property type="term" value="F:zinc ion binding"/>
    <property type="evidence" value="ECO:0007669"/>
    <property type="project" value="UniProtKB-KW"/>
</dbReference>
<evidence type="ECO:0000256" key="8">
    <source>
        <dbReference type="ARBA" id="ARBA00022771"/>
    </source>
</evidence>
<dbReference type="PANTHER" id="PTHR48178:SF1">
    <property type="entry name" value="PEROXISOME BIOGENESIS FACTOR 2"/>
    <property type="match status" value="1"/>
</dbReference>
<keyword evidence="10" id="KW-0862">Zinc</keyword>
<evidence type="ECO:0000256" key="7">
    <source>
        <dbReference type="ARBA" id="ARBA00022723"/>
    </source>
</evidence>
<evidence type="ECO:0000259" key="18">
    <source>
        <dbReference type="Pfam" id="PF04757"/>
    </source>
</evidence>
<dbReference type="EC" id="2.3.2.36" evidence="17"/>
<evidence type="ECO:0000256" key="15">
    <source>
        <dbReference type="ARBA" id="ARBA00032511"/>
    </source>
</evidence>
<evidence type="ECO:0000256" key="6">
    <source>
        <dbReference type="ARBA" id="ARBA00022692"/>
    </source>
</evidence>
<dbReference type="GO" id="GO:0061630">
    <property type="term" value="F:ubiquitin protein ligase activity"/>
    <property type="evidence" value="ECO:0007669"/>
    <property type="project" value="UniProtKB-EC"/>
</dbReference>
<accession>A0ABD0LS64</accession>
<dbReference type="InterPro" id="IPR013083">
    <property type="entry name" value="Znf_RING/FYVE/PHD"/>
</dbReference>
<keyword evidence="4" id="KW-0813">Transport</keyword>
<feature type="non-terminal residue" evidence="19">
    <location>
        <position position="1"/>
    </location>
</feature>
<dbReference type="EMBL" id="JACVVK020000029">
    <property type="protein sequence ID" value="KAK7501864.1"/>
    <property type="molecule type" value="Genomic_DNA"/>
</dbReference>
<keyword evidence="13" id="KW-0472">Membrane</keyword>
<keyword evidence="12" id="KW-1133">Transmembrane helix</keyword>
<evidence type="ECO:0000256" key="10">
    <source>
        <dbReference type="ARBA" id="ARBA00022833"/>
    </source>
</evidence>
<keyword evidence="7" id="KW-0479">Metal-binding</keyword>
<dbReference type="InterPro" id="IPR006845">
    <property type="entry name" value="Pex_N"/>
</dbReference>
<dbReference type="GO" id="GO:0005778">
    <property type="term" value="C:peroxisomal membrane"/>
    <property type="evidence" value="ECO:0007669"/>
    <property type="project" value="UniProtKB-SubCell"/>
</dbReference>
<organism evidence="19 20">
    <name type="scientific">Batillaria attramentaria</name>
    <dbReference type="NCBI Taxonomy" id="370345"/>
    <lineage>
        <taxon>Eukaryota</taxon>
        <taxon>Metazoa</taxon>
        <taxon>Spiralia</taxon>
        <taxon>Lophotrochozoa</taxon>
        <taxon>Mollusca</taxon>
        <taxon>Gastropoda</taxon>
        <taxon>Caenogastropoda</taxon>
        <taxon>Sorbeoconcha</taxon>
        <taxon>Cerithioidea</taxon>
        <taxon>Batillariidae</taxon>
        <taxon>Batillaria</taxon>
    </lineage>
</organism>
<dbReference type="GO" id="GO:0015031">
    <property type="term" value="P:protein transport"/>
    <property type="evidence" value="ECO:0007669"/>
    <property type="project" value="UniProtKB-KW"/>
</dbReference>
<sequence>FTLSDSGATVGQQLLNVRYAQTKGADVGQWISARQKTWLAILYIGCPWLRERLSRILGVLRLSSWEDQTALKVASLVNFLVFLRRGVYLSLAERLVGIQAKFPQRQLMRQVSFDFMTREILWHGFSEFLLFVLPLISIQRMKNTWPVHPHHVDCRHVFCYYCLASNLKADPNYACPLCGDAGGTGLVPQPVHLTVGPTHR</sequence>
<evidence type="ECO:0000256" key="11">
    <source>
        <dbReference type="ARBA" id="ARBA00022927"/>
    </source>
</evidence>
<evidence type="ECO:0000256" key="2">
    <source>
        <dbReference type="ARBA" id="ARBA00004906"/>
    </source>
</evidence>
<dbReference type="Pfam" id="PF04757">
    <property type="entry name" value="Pex2_Pex12"/>
    <property type="match status" value="1"/>
</dbReference>
<evidence type="ECO:0000256" key="9">
    <source>
        <dbReference type="ARBA" id="ARBA00022786"/>
    </source>
</evidence>
<evidence type="ECO:0000313" key="19">
    <source>
        <dbReference type="EMBL" id="KAK7501864.1"/>
    </source>
</evidence>
<evidence type="ECO:0000256" key="3">
    <source>
        <dbReference type="ARBA" id="ARBA00008704"/>
    </source>
</evidence>
<comment type="pathway">
    <text evidence="2">Protein modification; protein ubiquitination.</text>
</comment>
<proteinExistence type="inferred from homology"/>
<dbReference type="AlphaFoldDB" id="A0ABD0LS64"/>
<evidence type="ECO:0000256" key="5">
    <source>
        <dbReference type="ARBA" id="ARBA00022679"/>
    </source>
</evidence>
<dbReference type="Proteomes" id="UP001519460">
    <property type="component" value="Unassembled WGS sequence"/>
</dbReference>
<feature type="domain" description="Pex N-terminal" evidence="18">
    <location>
        <begin position="1"/>
        <end position="140"/>
    </location>
</feature>
<reference evidence="19 20" key="1">
    <citation type="journal article" date="2023" name="Sci. Data">
        <title>Genome assembly of the Korean intertidal mud-creeper Batillaria attramentaria.</title>
        <authorList>
            <person name="Patra A.K."/>
            <person name="Ho P.T."/>
            <person name="Jun S."/>
            <person name="Lee S.J."/>
            <person name="Kim Y."/>
            <person name="Won Y.J."/>
        </authorList>
    </citation>
    <scope>NUCLEOTIDE SEQUENCE [LARGE SCALE GENOMIC DNA]</scope>
    <source>
        <strain evidence="19">Wonlab-2016</strain>
    </source>
</reference>
<evidence type="ECO:0000256" key="12">
    <source>
        <dbReference type="ARBA" id="ARBA00022989"/>
    </source>
</evidence>
<keyword evidence="14" id="KW-0576">Peroxisome</keyword>
<evidence type="ECO:0000256" key="4">
    <source>
        <dbReference type="ARBA" id="ARBA00022448"/>
    </source>
</evidence>
<comment type="similarity">
    <text evidence="3">Belongs to the pex2/pex10/pex12 family.</text>
</comment>
<keyword evidence="20" id="KW-1185">Reference proteome</keyword>
<name>A0ABD0LS64_9CAEN</name>
<keyword evidence="8" id="KW-0863">Zinc-finger</keyword>
<evidence type="ECO:0000256" key="1">
    <source>
        <dbReference type="ARBA" id="ARBA00004585"/>
    </source>
</evidence>
<dbReference type="PROSITE" id="PS00518">
    <property type="entry name" value="ZF_RING_1"/>
    <property type="match status" value="1"/>
</dbReference>
<evidence type="ECO:0000256" key="14">
    <source>
        <dbReference type="ARBA" id="ARBA00023140"/>
    </source>
</evidence>
<dbReference type="PANTHER" id="PTHR48178">
    <property type="entry name" value="PEROXISOME BIOGENESIS FACTOR 2"/>
    <property type="match status" value="1"/>
</dbReference>
<dbReference type="InterPro" id="IPR017907">
    <property type="entry name" value="Znf_RING_CS"/>
</dbReference>
<evidence type="ECO:0000256" key="17">
    <source>
        <dbReference type="ARBA" id="ARBA00034523"/>
    </source>
</evidence>
<dbReference type="SUPFAM" id="SSF57850">
    <property type="entry name" value="RING/U-box"/>
    <property type="match status" value="1"/>
</dbReference>
<evidence type="ECO:0000313" key="20">
    <source>
        <dbReference type="Proteomes" id="UP001519460"/>
    </source>
</evidence>
<gene>
    <name evidence="19" type="ORF">BaRGS_00006950</name>
</gene>
<keyword evidence="6" id="KW-0812">Transmembrane</keyword>
<evidence type="ECO:0000256" key="16">
    <source>
        <dbReference type="ARBA" id="ARBA00034438"/>
    </source>
</evidence>
<protein>
    <recommendedName>
        <fullName evidence="17">RING-type E3 ubiquitin transferase (cysteine targeting)</fullName>
        <ecNumber evidence="17">2.3.2.36</ecNumber>
    </recommendedName>
    <alternativeName>
        <fullName evidence="15">Peroxin-2</fullName>
    </alternativeName>
</protein>
<comment type="catalytic activity">
    <reaction evidence="16">
        <text>[E2 ubiquitin-conjugating enzyme]-S-ubiquitinyl-L-cysteine + [acceptor protein]-L-cysteine = [E2 ubiquitin-conjugating enzyme]-L-cysteine + [acceptor protein]-S-ubiquitinyl-L-cysteine.</text>
        <dbReference type="EC" id="2.3.2.36"/>
    </reaction>
</comment>
<dbReference type="Gene3D" id="3.30.40.10">
    <property type="entry name" value="Zinc/RING finger domain, C3HC4 (zinc finger)"/>
    <property type="match status" value="1"/>
</dbReference>
<keyword evidence="5" id="KW-0808">Transferase</keyword>
<evidence type="ECO:0000256" key="13">
    <source>
        <dbReference type="ARBA" id="ARBA00023136"/>
    </source>
</evidence>
<keyword evidence="9" id="KW-0833">Ubl conjugation pathway</keyword>
<dbReference type="InterPro" id="IPR025654">
    <property type="entry name" value="PEX2/10"/>
</dbReference>
<keyword evidence="11" id="KW-0653">Protein transport</keyword>
<comment type="subcellular location">
    <subcellularLocation>
        <location evidence="1">Peroxisome membrane</location>
        <topology evidence="1">Multi-pass membrane protein</topology>
    </subcellularLocation>
</comment>
<comment type="caution">
    <text evidence="19">The sequence shown here is derived from an EMBL/GenBank/DDBJ whole genome shotgun (WGS) entry which is preliminary data.</text>
</comment>